<evidence type="ECO:0000313" key="3">
    <source>
        <dbReference type="Proteomes" id="UP000189911"/>
    </source>
</evidence>
<evidence type="ECO:0000313" key="2">
    <source>
        <dbReference type="EMBL" id="SCU77444.1"/>
    </source>
</evidence>
<dbReference type="InterPro" id="IPR002925">
    <property type="entry name" value="Dienelactn_hydro"/>
</dbReference>
<protein>
    <submittedName>
        <fullName evidence="2">LANO_0A00386g1_1</fullName>
    </submittedName>
</protein>
<dbReference type="Pfam" id="PF01738">
    <property type="entry name" value="DLH"/>
    <property type="match status" value="1"/>
</dbReference>
<dbReference type="Gene3D" id="3.40.50.1820">
    <property type="entry name" value="alpha/beta hydrolase"/>
    <property type="match status" value="1"/>
</dbReference>
<proteinExistence type="predicted"/>
<dbReference type="PANTHER" id="PTHR17630">
    <property type="entry name" value="DIENELACTONE HYDROLASE"/>
    <property type="match status" value="1"/>
</dbReference>
<dbReference type="AlphaFoldDB" id="A0A1G4ILH8"/>
<feature type="domain" description="Dienelactone hydrolase" evidence="1">
    <location>
        <begin position="26"/>
        <end position="236"/>
    </location>
</feature>
<accession>A0A1G4ILH8</accession>
<reference evidence="3" key="1">
    <citation type="submission" date="2016-03" db="EMBL/GenBank/DDBJ databases">
        <authorList>
            <person name="Devillers Hugo."/>
        </authorList>
    </citation>
    <scope>NUCLEOTIDE SEQUENCE [LARGE SCALE GENOMIC DNA]</scope>
</reference>
<name>A0A1G4ILH8_9SACH</name>
<organism evidence="2 3">
    <name type="scientific">Lachancea nothofagi CBS 11611</name>
    <dbReference type="NCBI Taxonomy" id="1266666"/>
    <lineage>
        <taxon>Eukaryota</taxon>
        <taxon>Fungi</taxon>
        <taxon>Dikarya</taxon>
        <taxon>Ascomycota</taxon>
        <taxon>Saccharomycotina</taxon>
        <taxon>Saccharomycetes</taxon>
        <taxon>Saccharomycetales</taxon>
        <taxon>Saccharomycetaceae</taxon>
        <taxon>Lachancea</taxon>
    </lineage>
</organism>
<dbReference type="OrthoDB" id="17560at2759"/>
<dbReference type="Proteomes" id="UP000189911">
    <property type="component" value="Chromosome A"/>
</dbReference>
<sequence>MSKCCFSGALHEGESIGEIQELFGLRTYVTGSSSNENIIVILSDIFGINLVNNRLIADQFGKAGYRVFIPDILFDDAVEINANVNIPEYIHKHRPEVTRPIVDSFMKPLKEKLNPKFLGVIGHCFGGKYALDYIKADAPLAHAAAIAHPTLVENEQFKVIGKNPLLISAAQHDSLFTTEARHEVEKVLMESGAVFQLDLFGSVGHGFAVRGDMSDPDVKYAKEKVLLDLLHWFGRFSTV</sequence>
<dbReference type="GO" id="GO:0016787">
    <property type="term" value="F:hydrolase activity"/>
    <property type="evidence" value="ECO:0007669"/>
    <property type="project" value="InterPro"/>
</dbReference>
<gene>
    <name evidence="2" type="ORF">LANO_0A00386G</name>
</gene>
<dbReference type="EMBL" id="LT598449">
    <property type="protein sequence ID" value="SCU77444.1"/>
    <property type="molecule type" value="Genomic_DNA"/>
</dbReference>
<dbReference type="SUPFAM" id="SSF53474">
    <property type="entry name" value="alpha/beta-Hydrolases"/>
    <property type="match status" value="1"/>
</dbReference>
<dbReference type="PANTHER" id="PTHR17630:SF44">
    <property type="entry name" value="PROTEIN AIM2"/>
    <property type="match status" value="1"/>
</dbReference>
<evidence type="ECO:0000259" key="1">
    <source>
        <dbReference type="Pfam" id="PF01738"/>
    </source>
</evidence>
<keyword evidence="3" id="KW-1185">Reference proteome</keyword>
<dbReference type="InterPro" id="IPR029058">
    <property type="entry name" value="AB_hydrolase_fold"/>
</dbReference>